<evidence type="ECO:0000313" key="3">
    <source>
        <dbReference type="Proteomes" id="UP000789570"/>
    </source>
</evidence>
<dbReference type="EMBL" id="CAJVPQ010029257">
    <property type="protein sequence ID" value="CAG8774593.1"/>
    <property type="molecule type" value="Genomic_DNA"/>
</dbReference>
<dbReference type="AlphaFoldDB" id="A0A9N9JCV8"/>
<name>A0A9N9JCV8_9GLOM</name>
<proteinExistence type="predicted"/>
<feature type="chain" id="PRO_5040104937" evidence="1">
    <location>
        <begin position="26"/>
        <end position="86"/>
    </location>
</feature>
<sequence length="86" mass="9544">QLGSTILVSTNIFLELILNQLCVTCYDINPSNRKTKIRTDRLGICITSICMVCSDESKYSNERPRDNFSKCLAGAGLVGSVNREEL</sequence>
<keyword evidence="3" id="KW-1185">Reference proteome</keyword>
<evidence type="ECO:0000313" key="2">
    <source>
        <dbReference type="EMBL" id="CAG8774593.1"/>
    </source>
</evidence>
<feature type="signal peptide" evidence="1">
    <location>
        <begin position="1"/>
        <end position="25"/>
    </location>
</feature>
<feature type="non-terminal residue" evidence="2">
    <location>
        <position position="1"/>
    </location>
</feature>
<reference evidence="2" key="1">
    <citation type="submission" date="2021-06" db="EMBL/GenBank/DDBJ databases">
        <authorList>
            <person name="Kallberg Y."/>
            <person name="Tangrot J."/>
            <person name="Rosling A."/>
        </authorList>
    </citation>
    <scope>NUCLEOTIDE SEQUENCE</scope>
    <source>
        <strain evidence="2">UK204</strain>
    </source>
</reference>
<gene>
    <name evidence="2" type="ORF">FCALED_LOCUS17747</name>
</gene>
<organism evidence="2 3">
    <name type="scientific">Funneliformis caledonium</name>
    <dbReference type="NCBI Taxonomy" id="1117310"/>
    <lineage>
        <taxon>Eukaryota</taxon>
        <taxon>Fungi</taxon>
        <taxon>Fungi incertae sedis</taxon>
        <taxon>Mucoromycota</taxon>
        <taxon>Glomeromycotina</taxon>
        <taxon>Glomeromycetes</taxon>
        <taxon>Glomerales</taxon>
        <taxon>Glomeraceae</taxon>
        <taxon>Funneliformis</taxon>
    </lineage>
</organism>
<protein>
    <submittedName>
        <fullName evidence="2">10051_t:CDS:1</fullName>
    </submittedName>
</protein>
<accession>A0A9N9JCV8</accession>
<dbReference type="OrthoDB" id="2444340at2759"/>
<evidence type="ECO:0000256" key="1">
    <source>
        <dbReference type="SAM" id="SignalP"/>
    </source>
</evidence>
<comment type="caution">
    <text evidence="2">The sequence shown here is derived from an EMBL/GenBank/DDBJ whole genome shotgun (WGS) entry which is preliminary data.</text>
</comment>
<keyword evidence="1" id="KW-0732">Signal</keyword>
<dbReference type="Proteomes" id="UP000789570">
    <property type="component" value="Unassembled WGS sequence"/>
</dbReference>